<dbReference type="AlphaFoldDB" id="A0AAU7XZ49"/>
<keyword evidence="1" id="KW-0732">Signal</keyword>
<evidence type="ECO:0000256" key="1">
    <source>
        <dbReference type="SAM" id="SignalP"/>
    </source>
</evidence>
<reference evidence="2" key="1">
    <citation type="submission" date="2023-08" db="EMBL/GenBank/DDBJ databases">
        <title>Increased levels of nutrients transform a symbiont into a lethal pathobiont.</title>
        <authorList>
            <person name="Lachnit T."/>
            <person name="Ulrich L."/>
            <person name="Willmer F.M."/>
            <person name="Hasenbein T."/>
            <person name="Steiner L.X."/>
            <person name="Wolters M."/>
            <person name="Herbst E.M."/>
            <person name="Deines P."/>
        </authorList>
    </citation>
    <scope>NUCLEOTIDE SEQUENCE</scope>
    <source>
        <strain evidence="2">T3</strain>
    </source>
</reference>
<name>A0AAU7XZ49_9PSED</name>
<feature type="chain" id="PRO_5043459439" evidence="1">
    <location>
        <begin position="26"/>
        <end position="245"/>
    </location>
</feature>
<organism evidence="2">
    <name type="scientific">Pseudomonas solani</name>
    <dbReference type="NCBI Taxonomy" id="2731552"/>
    <lineage>
        <taxon>Bacteria</taxon>
        <taxon>Pseudomonadati</taxon>
        <taxon>Pseudomonadota</taxon>
        <taxon>Gammaproteobacteria</taxon>
        <taxon>Pseudomonadales</taxon>
        <taxon>Pseudomonadaceae</taxon>
        <taxon>Pseudomonas</taxon>
    </lineage>
</organism>
<gene>
    <name evidence="2" type="ORF">ABS648_24210</name>
</gene>
<sequence>MPSSAPLRQLLALALCTALPFAALAEPVRFDGYEAFYRFLGGNLFEGAGSALSLACTEAQQCLWVNAMAAAVKRYDSEQWSAPGTLEGEPPAGMPEIAFDGQRLDIGKRHWSLAAVTDLAPTDWQAGASIDPEGLYSITAWRNGESFCLELPAKGSGRADRYTQVLLVQGQRLYNLPPLFASCAAVREAPQGSVLYPSNAYLEETVDNESVGLRVDYLQPGSKTPAEHHRLRFPNPQNPFIFEIR</sequence>
<feature type="signal peptide" evidence="1">
    <location>
        <begin position="1"/>
        <end position="25"/>
    </location>
</feature>
<accession>A0AAU7XZ49</accession>
<dbReference type="EMBL" id="CP158373">
    <property type="protein sequence ID" value="XBY63023.1"/>
    <property type="molecule type" value="Genomic_DNA"/>
</dbReference>
<proteinExistence type="predicted"/>
<dbReference type="RefSeq" id="WP_350446889.1">
    <property type="nucleotide sequence ID" value="NZ_CP158373.1"/>
</dbReference>
<protein>
    <submittedName>
        <fullName evidence="2">Uncharacterized protein</fullName>
    </submittedName>
</protein>
<evidence type="ECO:0000313" key="2">
    <source>
        <dbReference type="EMBL" id="XBY63023.1"/>
    </source>
</evidence>